<feature type="compositionally biased region" description="Low complexity" evidence="1">
    <location>
        <begin position="178"/>
        <end position="191"/>
    </location>
</feature>
<gene>
    <name evidence="3" type="ORF">EXJ73_02405</name>
</gene>
<dbReference type="Gene3D" id="4.10.1070.10">
    <property type="entry name" value="receptor-binding domain of the bacteriophage t4 short tail fibre, domain 2"/>
    <property type="match status" value="1"/>
</dbReference>
<evidence type="ECO:0000313" key="4">
    <source>
        <dbReference type="Proteomes" id="UP001152766"/>
    </source>
</evidence>
<dbReference type="Pfam" id="PF07484">
    <property type="entry name" value="Collar"/>
    <property type="match status" value="1"/>
</dbReference>
<dbReference type="InterPro" id="IPR011083">
    <property type="entry name" value="Phage_tail_collar_dom"/>
</dbReference>
<accession>A0A9X4LI81</accession>
<feature type="domain" description="Phage tail collar" evidence="2">
    <location>
        <begin position="75"/>
        <end position="132"/>
    </location>
</feature>
<feature type="region of interest" description="Disordered" evidence="1">
    <location>
        <begin position="173"/>
        <end position="197"/>
    </location>
</feature>
<name>A0A9X4LI81_9BURK</name>
<evidence type="ECO:0000256" key="1">
    <source>
        <dbReference type="SAM" id="MobiDB-lite"/>
    </source>
</evidence>
<evidence type="ECO:0000313" key="3">
    <source>
        <dbReference type="EMBL" id="MDG0861325.1"/>
    </source>
</evidence>
<evidence type="ECO:0000259" key="2">
    <source>
        <dbReference type="Pfam" id="PF07484"/>
    </source>
</evidence>
<keyword evidence="4" id="KW-1185">Reference proteome</keyword>
<sequence length="233" mass="24277">MHRIDGPAAAPGGHFTDGDPNTGVPATIVSQAWAEAVQEELAGVIEATGAALAKPNNTQLLAAIKYFTDAAFPPGFIAYDAGSVAPPGWSLADGGELDRVAYARLFARIGTTYGAGNGTTTFNKPEIRSEFIRALDAGRGIDAGRLVGSAQAGQVQRHKHMVPWGEWAPSSLGAGPFGNSNTGGKKGSGNTDSDDYWYHSNDGSDYDGVINPAGVVGNETRPRNVAFYALIKL</sequence>
<proteinExistence type="predicted"/>
<dbReference type="SUPFAM" id="SSF88874">
    <property type="entry name" value="Receptor-binding domain of short tail fibre protein gp12"/>
    <property type="match status" value="1"/>
</dbReference>
<comment type="caution">
    <text evidence="3">The sequence shown here is derived from an EMBL/GenBank/DDBJ whole genome shotgun (WGS) entry which is preliminary data.</text>
</comment>
<dbReference type="InterPro" id="IPR044916">
    <property type="entry name" value="Short_tail_fibre_C_sf"/>
</dbReference>
<dbReference type="EMBL" id="SGUG01000003">
    <property type="protein sequence ID" value="MDG0861325.1"/>
    <property type="molecule type" value="Genomic_DNA"/>
</dbReference>
<dbReference type="RefSeq" id="WP_268147062.1">
    <property type="nucleotide sequence ID" value="NZ_JAPPUW010000002.1"/>
</dbReference>
<protein>
    <recommendedName>
        <fullName evidence="2">Phage tail collar domain-containing protein</fullName>
    </recommendedName>
</protein>
<dbReference type="AlphaFoldDB" id="A0A9X4LI81"/>
<feature type="region of interest" description="Disordered" evidence="1">
    <location>
        <begin position="1"/>
        <end position="21"/>
    </location>
</feature>
<reference evidence="3" key="1">
    <citation type="submission" date="2019-02" db="EMBL/GenBank/DDBJ databases">
        <title>Draft genome of the type strain Pelomonas aquatica CCUG 52575T.</title>
        <authorList>
            <person name="Gomila M."/>
            <person name="Lalucat J."/>
        </authorList>
    </citation>
    <scope>NUCLEOTIDE SEQUENCE</scope>
    <source>
        <strain evidence="3">CCUG 52575</strain>
    </source>
</reference>
<dbReference type="Proteomes" id="UP001152766">
    <property type="component" value="Unassembled WGS sequence"/>
</dbReference>
<organism evidence="3 4">
    <name type="scientific">Pelomonas aquatica</name>
    <dbReference type="NCBI Taxonomy" id="431058"/>
    <lineage>
        <taxon>Bacteria</taxon>
        <taxon>Pseudomonadati</taxon>
        <taxon>Pseudomonadota</taxon>
        <taxon>Betaproteobacteria</taxon>
        <taxon>Burkholderiales</taxon>
        <taxon>Sphaerotilaceae</taxon>
        <taxon>Roseateles</taxon>
    </lineage>
</organism>